<name>A0A9D4LRP5_DREPO</name>
<evidence type="ECO:0000313" key="1">
    <source>
        <dbReference type="EMBL" id="KAH3861656.1"/>
    </source>
</evidence>
<dbReference type="AlphaFoldDB" id="A0A9D4LRP5"/>
<keyword evidence="2" id="KW-1185">Reference proteome</keyword>
<evidence type="ECO:0000313" key="2">
    <source>
        <dbReference type="Proteomes" id="UP000828390"/>
    </source>
</evidence>
<dbReference type="EMBL" id="JAIWYP010000002">
    <property type="protein sequence ID" value="KAH3861656.1"/>
    <property type="molecule type" value="Genomic_DNA"/>
</dbReference>
<reference evidence="1" key="2">
    <citation type="submission" date="2020-11" db="EMBL/GenBank/DDBJ databases">
        <authorList>
            <person name="McCartney M.A."/>
            <person name="Auch B."/>
            <person name="Kono T."/>
            <person name="Mallez S."/>
            <person name="Becker A."/>
            <person name="Gohl D.M."/>
            <person name="Silverstein K.A.T."/>
            <person name="Koren S."/>
            <person name="Bechman K.B."/>
            <person name="Herman A."/>
            <person name="Abrahante J.E."/>
            <person name="Garbe J."/>
        </authorList>
    </citation>
    <scope>NUCLEOTIDE SEQUENCE</scope>
    <source>
        <strain evidence="1">Duluth1</strain>
        <tissue evidence="1">Whole animal</tissue>
    </source>
</reference>
<reference evidence="1" key="1">
    <citation type="journal article" date="2019" name="bioRxiv">
        <title>The Genome of the Zebra Mussel, Dreissena polymorpha: A Resource for Invasive Species Research.</title>
        <authorList>
            <person name="McCartney M.A."/>
            <person name="Auch B."/>
            <person name="Kono T."/>
            <person name="Mallez S."/>
            <person name="Zhang Y."/>
            <person name="Obille A."/>
            <person name="Becker A."/>
            <person name="Abrahante J.E."/>
            <person name="Garbe J."/>
            <person name="Badalamenti J.P."/>
            <person name="Herman A."/>
            <person name="Mangelson H."/>
            <person name="Liachko I."/>
            <person name="Sullivan S."/>
            <person name="Sone E.D."/>
            <person name="Koren S."/>
            <person name="Silverstein K.A.T."/>
            <person name="Beckman K.B."/>
            <person name="Gohl D.M."/>
        </authorList>
    </citation>
    <scope>NUCLEOTIDE SEQUENCE</scope>
    <source>
        <strain evidence="1">Duluth1</strain>
        <tissue evidence="1">Whole animal</tissue>
    </source>
</reference>
<organism evidence="1 2">
    <name type="scientific">Dreissena polymorpha</name>
    <name type="common">Zebra mussel</name>
    <name type="synonym">Mytilus polymorpha</name>
    <dbReference type="NCBI Taxonomy" id="45954"/>
    <lineage>
        <taxon>Eukaryota</taxon>
        <taxon>Metazoa</taxon>
        <taxon>Spiralia</taxon>
        <taxon>Lophotrochozoa</taxon>
        <taxon>Mollusca</taxon>
        <taxon>Bivalvia</taxon>
        <taxon>Autobranchia</taxon>
        <taxon>Heteroconchia</taxon>
        <taxon>Euheterodonta</taxon>
        <taxon>Imparidentia</taxon>
        <taxon>Neoheterodontei</taxon>
        <taxon>Myida</taxon>
        <taxon>Dreissenoidea</taxon>
        <taxon>Dreissenidae</taxon>
        <taxon>Dreissena</taxon>
    </lineage>
</organism>
<proteinExistence type="predicted"/>
<dbReference type="Proteomes" id="UP000828390">
    <property type="component" value="Unassembled WGS sequence"/>
</dbReference>
<comment type="caution">
    <text evidence="1">The sequence shown here is derived from an EMBL/GenBank/DDBJ whole genome shotgun (WGS) entry which is preliminary data.</text>
</comment>
<sequence length="92" mass="10266">MHGPITNPGAHLGQTFGVGIRVGLCRAISSLRMSGQIVSYRDGETKGSKAGLSRRDRDVWHVCRKVSVLLRVLAMLSWKKMKMKARQVKLTF</sequence>
<accession>A0A9D4LRP5</accession>
<gene>
    <name evidence="1" type="ORF">DPMN_024590</name>
</gene>
<protein>
    <submittedName>
        <fullName evidence="1">Uncharacterized protein</fullName>
    </submittedName>
</protein>